<proteinExistence type="predicted"/>
<accession>A0A0S8G3Z7</accession>
<dbReference type="AlphaFoldDB" id="A0A0S8G3Z7"/>
<sequence length="136" mass="15269">MWAFAMTRQSYQAAQYWAQTHHLTHPVVHDPPPSTYYWMYSHGYIPQNTLTDRNFVVIYDAIGYNQTAIINAIEAHLSDISVVLPDESPIVVPGGGLEFDVTLKNWGTQAHTFHALLDGIFPDHTPVPINPLMGPV</sequence>
<comment type="caution">
    <text evidence="1">The sequence shown here is derived from an EMBL/GenBank/DDBJ whole genome shotgun (WGS) entry which is preliminary data.</text>
</comment>
<evidence type="ECO:0000313" key="1">
    <source>
        <dbReference type="EMBL" id="KPK67536.1"/>
    </source>
</evidence>
<gene>
    <name evidence="1" type="ORF">AMJ82_10455</name>
</gene>
<dbReference type="EMBL" id="LJUI01000121">
    <property type="protein sequence ID" value="KPK67536.1"/>
    <property type="molecule type" value="Genomic_DNA"/>
</dbReference>
<protein>
    <submittedName>
        <fullName evidence="1">Uncharacterized protein</fullName>
    </submittedName>
</protein>
<name>A0A0S8G3Z7_UNCT6</name>
<dbReference type="Proteomes" id="UP000051717">
    <property type="component" value="Unassembled WGS sequence"/>
</dbReference>
<evidence type="ECO:0000313" key="2">
    <source>
        <dbReference type="Proteomes" id="UP000051717"/>
    </source>
</evidence>
<feature type="non-terminal residue" evidence="1">
    <location>
        <position position="136"/>
    </location>
</feature>
<organism evidence="1 2">
    <name type="scientific">candidate division TA06 bacterium SM23_40</name>
    <dbReference type="NCBI Taxonomy" id="1703774"/>
    <lineage>
        <taxon>Bacteria</taxon>
        <taxon>Bacteria division TA06</taxon>
    </lineage>
</organism>
<reference evidence="1 2" key="1">
    <citation type="journal article" date="2015" name="Microbiome">
        <title>Genomic resolution of linkages in carbon, nitrogen, and sulfur cycling among widespread estuary sediment bacteria.</title>
        <authorList>
            <person name="Baker B.J."/>
            <person name="Lazar C.S."/>
            <person name="Teske A.P."/>
            <person name="Dick G.J."/>
        </authorList>
    </citation>
    <scope>NUCLEOTIDE SEQUENCE [LARGE SCALE GENOMIC DNA]</scope>
    <source>
        <strain evidence="1">SM23_40</strain>
    </source>
</reference>